<evidence type="ECO:0000313" key="3">
    <source>
        <dbReference type="Proteomes" id="UP000273145"/>
    </source>
</evidence>
<dbReference type="AlphaFoldDB" id="A0A3S8RWI0"/>
<dbReference type="RefSeq" id="WP_125083188.1">
    <property type="nucleotide sequence ID" value="NZ_CP034248.1"/>
</dbReference>
<reference evidence="2 3" key="1">
    <citation type="submission" date="2018-11" db="EMBL/GenBank/DDBJ databases">
        <title>Genome sequencing of Paenibacillus lentus DSM25539(T).</title>
        <authorList>
            <person name="Kook J.-K."/>
            <person name="Park S.-N."/>
            <person name="Lim Y.K."/>
        </authorList>
    </citation>
    <scope>NUCLEOTIDE SEQUENCE [LARGE SCALE GENOMIC DNA]</scope>
    <source>
        <strain evidence="2 3">DSM 25539</strain>
    </source>
</reference>
<dbReference type="SUPFAM" id="SSF50475">
    <property type="entry name" value="FMN-binding split barrel"/>
    <property type="match status" value="1"/>
</dbReference>
<feature type="domain" description="Pyridoxamine 5'-phosphate oxidase N-terminal" evidence="1">
    <location>
        <begin position="10"/>
        <end position="127"/>
    </location>
</feature>
<dbReference type="Proteomes" id="UP000273145">
    <property type="component" value="Chromosome"/>
</dbReference>
<dbReference type="InterPro" id="IPR052917">
    <property type="entry name" value="Stress-Dev_Protein"/>
</dbReference>
<organism evidence="2 3">
    <name type="scientific">Paenibacillus lentus</name>
    <dbReference type="NCBI Taxonomy" id="1338368"/>
    <lineage>
        <taxon>Bacteria</taxon>
        <taxon>Bacillati</taxon>
        <taxon>Bacillota</taxon>
        <taxon>Bacilli</taxon>
        <taxon>Bacillales</taxon>
        <taxon>Paenibacillaceae</taxon>
        <taxon>Paenibacillus</taxon>
    </lineage>
</organism>
<gene>
    <name evidence="2" type="ORF">EIM92_14075</name>
</gene>
<dbReference type="EMBL" id="CP034248">
    <property type="protein sequence ID" value="AZK47150.1"/>
    <property type="molecule type" value="Genomic_DNA"/>
</dbReference>
<evidence type="ECO:0000313" key="2">
    <source>
        <dbReference type="EMBL" id="AZK47150.1"/>
    </source>
</evidence>
<dbReference type="PANTHER" id="PTHR34818">
    <property type="entry name" value="PROTEIN BLI-3"/>
    <property type="match status" value="1"/>
</dbReference>
<dbReference type="Gene3D" id="2.30.110.10">
    <property type="entry name" value="Electron Transport, Fmn-binding Protein, Chain A"/>
    <property type="match status" value="1"/>
</dbReference>
<protein>
    <submittedName>
        <fullName evidence="2">General stress protein</fullName>
    </submittedName>
</protein>
<name>A0A3S8RWI0_9BACL</name>
<sequence length="138" mass="15665">MDQAKLEQDIIKAIESNKFGSLGTVENGKPKVRYMAIFNDGLNIHLATNRKTHKVEELQKNPNMSLLLGYELGGTKELVEIEGTCDITKNDQLRQQVWNDDLKPWFDGPDDPNYVILDVTPSRIEYTAQGSEPMVWEA</sequence>
<accession>A0A3S8RWI0</accession>
<dbReference type="KEGG" id="plen:EIM92_14075"/>
<dbReference type="Pfam" id="PF01243">
    <property type="entry name" value="PNPOx_N"/>
    <property type="match status" value="1"/>
</dbReference>
<evidence type="ECO:0000259" key="1">
    <source>
        <dbReference type="Pfam" id="PF01243"/>
    </source>
</evidence>
<dbReference type="InterPro" id="IPR011576">
    <property type="entry name" value="Pyridox_Oxase_N"/>
</dbReference>
<keyword evidence="3" id="KW-1185">Reference proteome</keyword>
<dbReference type="OrthoDB" id="5431160at2"/>
<proteinExistence type="predicted"/>
<dbReference type="InterPro" id="IPR012349">
    <property type="entry name" value="Split_barrel_FMN-bd"/>
</dbReference>
<dbReference type="PANTHER" id="PTHR34818:SF1">
    <property type="entry name" value="PROTEIN BLI-3"/>
    <property type="match status" value="1"/>
</dbReference>